<gene>
    <name evidence="1" type="ORF">Psuf_037950</name>
</gene>
<organism evidence="1 2">
    <name type="scientific">Phytohabitans suffuscus</name>
    <dbReference type="NCBI Taxonomy" id="624315"/>
    <lineage>
        <taxon>Bacteria</taxon>
        <taxon>Bacillati</taxon>
        <taxon>Actinomycetota</taxon>
        <taxon>Actinomycetes</taxon>
        <taxon>Micromonosporales</taxon>
        <taxon>Micromonosporaceae</taxon>
    </lineage>
</organism>
<proteinExistence type="predicted"/>
<dbReference type="Proteomes" id="UP000503011">
    <property type="component" value="Chromosome"/>
</dbReference>
<reference evidence="1 2" key="2">
    <citation type="submission" date="2020-03" db="EMBL/GenBank/DDBJ databases">
        <authorList>
            <person name="Ichikawa N."/>
            <person name="Kimura A."/>
            <person name="Kitahashi Y."/>
            <person name="Uohara A."/>
        </authorList>
    </citation>
    <scope>NUCLEOTIDE SEQUENCE [LARGE SCALE GENOMIC DNA]</scope>
    <source>
        <strain evidence="1 2">NBRC 105367</strain>
    </source>
</reference>
<dbReference type="AlphaFoldDB" id="A0A6F8YK44"/>
<keyword evidence="2" id="KW-1185">Reference proteome</keyword>
<evidence type="ECO:0000313" key="2">
    <source>
        <dbReference type="Proteomes" id="UP000503011"/>
    </source>
</evidence>
<accession>A0A6F8YK44</accession>
<reference evidence="1 2" key="1">
    <citation type="submission" date="2020-03" db="EMBL/GenBank/DDBJ databases">
        <title>Whole genome shotgun sequence of Phytohabitans suffuscus NBRC 105367.</title>
        <authorList>
            <person name="Komaki H."/>
            <person name="Tamura T."/>
        </authorList>
    </citation>
    <scope>NUCLEOTIDE SEQUENCE [LARGE SCALE GENOMIC DNA]</scope>
    <source>
        <strain evidence="1 2">NBRC 105367</strain>
    </source>
</reference>
<protein>
    <submittedName>
        <fullName evidence="1">Uncharacterized protein</fullName>
    </submittedName>
</protein>
<evidence type="ECO:0000313" key="1">
    <source>
        <dbReference type="EMBL" id="BCB86482.1"/>
    </source>
</evidence>
<sequence>MHTVVLALALVALVFLPCAVALLICADGAVARVRQRIRGRRDRRALHILDRTLTHQSISLAALDEHQPSIQQIAADLRRLDRQRLGIATRSKVWHAAVLLAYDDRLRLASRCLGVCEHLDQLDGVDLEIERVRVEGELEAAGLSLRAGSHRHQDH</sequence>
<dbReference type="EMBL" id="AP022871">
    <property type="protein sequence ID" value="BCB86482.1"/>
    <property type="molecule type" value="Genomic_DNA"/>
</dbReference>
<name>A0A6F8YK44_9ACTN</name>
<dbReference type="KEGG" id="psuu:Psuf_037950"/>